<sequence length="285" mass="31529">MGDLHNMHDNNPFSWPQWDGNIIRLSDEELDSYANQLPLFMGLLYDSQPIQRQGDAQHQWHGTEALLPGLDSIATNACFEAFSDLDFDLATTDNSTPTNTASAWTPLGWTTSPGSDYSAAVSDASFSSPSQMPMFPPSPRPLAPRPLASALPHHHFIETLNCQADQQTSRDGLRPVVTAVAPSPDQPRAPGVRRTAGRRRNVSLISAERRKADKPVKCPLCHKGHAYDAELTKHIRANHKAEAYRFGISTARFPCPISACSQTFARPDHASRHVQRKHKGHDKKN</sequence>
<dbReference type="GO" id="GO:0008270">
    <property type="term" value="F:zinc ion binding"/>
    <property type="evidence" value="ECO:0007669"/>
    <property type="project" value="UniProtKB-KW"/>
</dbReference>
<dbReference type="InterPro" id="IPR013087">
    <property type="entry name" value="Znf_C2H2_type"/>
</dbReference>
<dbReference type="PROSITE" id="PS00028">
    <property type="entry name" value="ZINC_FINGER_C2H2_1"/>
    <property type="match status" value="1"/>
</dbReference>
<proteinExistence type="predicted"/>
<dbReference type="AlphaFoldDB" id="A0AAN6W8D3"/>
<dbReference type="EMBL" id="MU866175">
    <property type="protein sequence ID" value="KAK4177086.1"/>
    <property type="molecule type" value="Genomic_DNA"/>
</dbReference>
<organism evidence="4 5">
    <name type="scientific">Triangularia setosa</name>
    <dbReference type="NCBI Taxonomy" id="2587417"/>
    <lineage>
        <taxon>Eukaryota</taxon>
        <taxon>Fungi</taxon>
        <taxon>Dikarya</taxon>
        <taxon>Ascomycota</taxon>
        <taxon>Pezizomycotina</taxon>
        <taxon>Sordariomycetes</taxon>
        <taxon>Sordariomycetidae</taxon>
        <taxon>Sordariales</taxon>
        <taxon>Podosporaceae</taxon>
        <taxon>Triangularia</taxon>
    </lineage>
</organism>
<accession>A0AAN6W8D3</accession>
<feature type="domain" description="C2H2-type" evidence="3">
    <location>
        <begin position="253"/>
        <end position="283"/>
    </location>
</feature>
<protein>
    <recommendedName>
        <fullName evidence="3">C2H2-type domain-containing protein</fullName>
    </recommendedName>
</protein>
<dbReference type="PROSITE" id="PS50157">
    <property type="entry name" value="ZINC_FINGER_C2H2_2"/>
    <property type="match status" value="2"/>
</dbReference>
<name>A0AAN6W8D3_9PEZI</name>
<evidence type="ECO:0000313" key="4">
    <source>
        <dbReference type="EMBL" id="KAK4177086.1"/>
    </source>
</evidence>
<evidence type="ECO:0000313" key="5">
    <source>
        <dbReference type="Proteomes" id="UP001302321"/>
    </source>
</evidence>
<comment type="caution">
    <text evidence="4">The sequence shown here is derived from an EMBL/GenBank/DDBJ whole genome shotgun (WGS) entry which is preliminary data.</text>
</comment>
<dbReference type="SMART" id="SM00355">
    <property type="entry name" value="ZnF_C2H2"/>
    <property type="match status" value="2"/>
</dbReference>
<gene>
    <name evidence="4" type="ORF">QBC36DRAFT_139539</name>
</gene>
<dbReference type="Gene3D" id="3.30.160.60">
    <property type="entry name" value="Classic Zinc Finger"/>
    <property type="match status" value="1"/>
</dbReference>
<evidence type="ECO:0000259" key="3">
    <source>
        <dbReference type="PROSITE" id="PS50157"/>
    </source>
</evidence>
<keyword evidence="1" id="KW-0862">Zinc</keyword>
<evidence type="ECO:0000256" key="1">
    <source>
        <dbReference type="PROSITE-ProRule" id="PRU00042"/>
    </source>
</evidence>
<dbReference type="Proteomes" id="UP001302321">
    <property type="component" value="Unassembled WGS sequence"/>
</dbReference>
<reference evidence="4" key="1">
    <citation type="journal article" date="2023" name="Mol. Phylogenet. Evol.">
        <title>Genome-scale phylogeny and comparative genomics of the fungal order Sordariales.</title>
        <authorList>
            <person name="Hensen N."/>
            <person name="Bonometti L."/>
            <person name="Westerberg I."/>
            <person name="Brannstrom I.O."/>
            <person name="Guillou S."/>
            <person name="Cros-Aarteil S."/>
            <person name="Calhoun S."/>
            <person name="Haridas S."/>
            <person name="Kuo A."/>
            <person name="Mondo S."/>
            <person name="Pangilinan J."/>
            <person name="Riley R."/>
            <person name="LaButti K."/>
            <person name="Andreopoulos B."/>
            <person name="Lipzen A."/>
            <person name="Chen C."/>
            <person name="Yan M."/>
            <person name="Daum C."/>
            <person name="Ng V."/>
            <person name="Clum A."/>
            <person name="Steindorff A."/>
            <person name="Ohm R.A."/>
            <person name="Martin F."/>
            <person name="Silar P."/>
            <person name="Natvig D.O."/>
            <person name="Lalanne C."/>
            <person name="Gautier V."/>
            <person name="Ament-Velasquez S.L."/>
            <person name="Kruys A."/>
            <person name="Hutchinson M.I."/>
            <person name="Powell A.J."/>
            <person name="Barry K."/>
            <person name="Miller A.N."/>
            <person name="Grigoriev I.V."/>
            <person name="Debuchy R."/>
            <person name="Gladieux P."/>
            <person name="Hiltunen Thoren M."/>
            <person name="Johannesson H."/>
        </authorList>
    </citation>
    <scope>NUCLEOTIDE SEQUENCE</scope>
    <source>
        <strain evidence="4">CBS 892.96</strain>
    </source>
</reference>
<keyword evidence="1" id="KW-0863">Zinc-finger</keyword>
<keyword evidence="1" id="KW-0479">Metal-binding</keyword>
<feature type="region of interest" description="Disordered" evidence="2">
    <location>
        <begin position="266"/>
        <end position="285"/>
    </location>
</feature>
<reference evidence="4" key="2">
    <citation type="submission" date="2023-05" db="EMBL/GenBank/DDBJ databases">
        <authorList>
            <consortium name="Lawrence Berkeley National Laboratory"/>
            <person name="Steindorff A."/>
            <person name="Hensen N."/>
            <person name="Bonometti L."/>
            <person name="Westerberg I."/>
            <person name="Brannstrom I.O."/>
            <person name="Guillou S."/>
            <person name="Cros-Aarteil S."/>
            <person name="Calhoun S."/>
            <person name="Haridas S."/>
            <person name="Kuo A."/>
            <person name="Mondo S."/>
            <person name="Pangilinan J."/>
            <person name="Riley R."/>
            <person name="Labutti K."/>
            <person name="Andreopoulos B."/>
            <person name="Lipzen A."/>
            <person name="Chen C."/>
            <person name="Yanf M."/>
            <person name="Daum C."/>
            <person name="Ng V."/>
            <person name="Clum A."/>
            <person name="Ohm R."/>
            <person name="Martin F."/>
            <person name="Silar P."/>
            <person name="Natvig D."/>
            <person name="Lalanne C."/>
            <person name="Gautier V."/>
            <person name="Ament-Velasquez S.L."/>
            <person name="Kruys A."/>
            <person name="Hutchinson M.I."/>
            <person name="Powell A.J."/>
            <person name="Barry K."/>
            <person name="Miller A.N."/>
            <person name="Grigoriev I.V."/>
            <person name="Debuchy R."/>
            <person name="Gladieux P."/>
            <person name="Thoren M.H."/>
            <person name="Johannesson H."/>
        </authorList>
    </citation>
    <scope>NUCLEOTIDE SEQUENCE</scope>
    <source>
        <strain evidence="4">CBS 892.96</strain>
    </source>
</reference>
<feature type="compositionally biased region" description="Basic residues" evidence="2">
    <location>
        <begin position="272"/>
        <end position="285"/>
    </location>
</feature>
<evidence type="ECO:0000256" key="2">
    <source>
        <dbReference type="SAM" id="MobiDB-lite"/>
    </source>
</evidence>
<feature type="domain" description="C2H2-type" evidence="3">
    <location>
        <begin position="216"/>
        <end position="244"/>
    </location>
</feature>
<keyword evidence="5" id="KW-1185">Reference proteome</keyword>